<dbReference type="EC" id="3.1.4.4" evidence="10"/>
<gene>
    <name evidence="13" type="ORF">TIFTF001_027291</name>
</gene>
<evidence type="ECO:0000256" key="10">
    <source>
        <dbReference type="PIRNR" id="PIRNR036470"/>
    </source>
</evidence>
<evidence type="ECO:0000313" key="14">
    <source>
        <dbReference type="Proteomes" id="UP001187192"/>
    </source>
</evidence>
<dbReference type="FunFam" id="3.30.870.10:FF:000027">
    <property type="entry name" value="Phospholipase D"/>
    <property type="match status" value="1"/>
</dbReference>
<dbReference type="CDD" id="cd04015">
    <property type="entry name" value="C2_plant_PLD"/>
    <property type="match status" value="1"/>
</dbReference>
<dbReference type="InterPro" id="IPR035892">
    <property type="entry name" value="C2_domain_sf"/>
</dbReference>
<evidence type="ECO:0000256" key="3">
    <source>
        <dbReference type="ARBA" id="ARBA00010683"/>
    </source>
</evidence>
<feature type="domain" description="PLD phosphodiesterase" evidence="12">
    <location>
        <begin position="635"/>
        <end position="662"/>
    </location>
</feature>
<dbReference type="PROSITE" id="PS50035">
    <property type="entry name" value="PLD"/>
    <property type="match status" value="2"/>
</dbReference>
<evidence type="ECO:0000313" key="13">
    <source>
        <dbReference type="EMBL" id="GMN58196.1"/>
    </source>
</evidence>
<comment type="similarity">
    <text evidence="3 10">Belongs to the phospholipase D family. C2-PLD subfamily.</text>
</comment>
<dbReference type="GO" id="GO:0005509">
    <property type="term" value="F:calcium ion binding"/>
    <property type="evidence" value="ECO:0007669"/>
    <property type="project" value="InterPro"/>
</dbReference>
<dbReference type="Gene3D" id="2.60.40.150">
    <property type="entry name" value="C2 domain"/>
    <property type="match status" value="1"/>
</dbReference>
<dbReference type="GO" id="GO:0046470">
    <property type="term" value="P:phosphatidylcholine metabolic process"/>
    <property type="evidence" value="ECO:0007669"/>
    <property type="project" value="InterPro"/>
</dbReference>
<dbReference type="InterPro" id="IPR024632">
    <property type="entry name" value="PLipase_D_C"/>
</dbReference>
<organism evidence="13 14">
    <name type="scientific">Ficus carica</name>
    <name type="common">Common fig</name>
    <dbReference type="NCBI Taxonomy" id="3494"/>
    <lineage>
        <taxon>Eukaryota</taxon>
        <taxon>Viridiplantae</taxon>
        <taxon>Streptophyta</taxon>
        <taxon>Embryophyta</taxon>
        <taxon>Tracheophyta</taxon>
        <taxon>Spermatophyta</taxon>
        <taxon>Magnoliopsida</taxon>
        <taxon>eudicotyledons</taxon>
        <taxon>Gunneridae</taxon>
        <taxon>Pentapetalae</taxon>
        <taxon>rosids</taxon>
        <taxon>fabids</taxon>
        <taxon>Rosales</taxon>
        <taxon>Moraceae</taxon>
        <taxon>Ficeae</taxon>
        <taxon>Ficus</taxon>
    </lineage>
</organism>
<reference evidence="13" key="1">
    <citation type="submission" date="2023-07" db="EMBL/GenBank/DDBJ databases">
        <title>draft genome sequence of fig (Ficus carica).</title>
        <authorList>
            <person name="Takahashi T."/>
            <person name="Nishimura K."/>
        </authorList>
    </citation>
    <scope>NUCLEOTIDE SEQUENCE</scope>
</reference>
<accession>A0AA88DMR2</accession>
<dbReference type="SUPFAM" id="SSF49562">
    <property type="entry name" value="C2 domain (Calcium/lipid-binding domain, CaLB)"/>
    <property type="match status" value="1"/>
</dbReference>
<dbReference type="PROSITE" id="PS50004">
    <property type="entry name" value="C2"/>
    <property type="match status" value="1"/>
</dbReference>
<keyword evidence="8 10" id="KW-0442">Lipid degradation</keyword>
<dbReference type="PANTHER" id="PTHR18896">
    <property type="entry name" value="PHOSPHOLIPASE D"/>
    <property type="match status" value="1"/>
</dbReference>
<dbReference type="InterPro" id="IPR000008">
    <property type="entry name" value="C2_dom"/>
</dbReference>
<feature type="domain" description="PLD phosphodiesterase" evidence="12">
    <location>
        <begin position="307"/>
        <end position="345"/>
    </location>
</feature>
<evidence type="ECO:0000256" key="2">
    <source>
        <dbReference type="ARBA" id="ARBA00001913"/>
    </source>
</evidence>
<dbReference type="SMART" id="SM00239">
    <property type="entry name" value="C2"/>
    <property type="match status" value="1"/>
</dbReference>
<dbReference type="InterPro" id="IPR015679">
    <property type="entry name" value="PLipase_D_fam"/>
</dbReference>
<dbReference type="InterPro" id="IPR001736">
    <property type="entry name" value="PLipase_D/transphosphatidylase"/>
</dbReference>
<feature type="domain" description="C2" evidence="11">
    <location>
        <begin position="1"/>
        <end position="105"/>
    </location>
</feature>
<comment type="catalytic activity">
    <reaction evidence="1 10">
        <text>a 1,2-diacyl-sn-glycero-3-phosphocholine + H2O = a 1,2-diacyl-sn-glycero-3-phosphate + choline + H(+)</text>
        <dbReference type="Rhea" id="RHEA:14445"/>
        <dbReference type="ChEBI" id="CHEBI:15354"/>
        <dbReference type="ChEBI" id="CHEBI:15377"/>
        <dbReference type="ChEBI" id="CHEBI:15378"/>
        <dbReference type="ChEBI" id="CHEBI:57643"/>
        <dbReference type="ChEBI" id="CHEBI:58608"/>
        <dbReference type="EC" id="3.1.4.4"/>
    </reaction>
</comment>
<dbReference type="PANTHER" id="PTHR18896:SF193">
    <property type="entry name" value="PHOSPHOLIPASE D"/>
    <property type="match status" value="1"/>
</dbReference>
<evidence type="ECO:0000256" key="7">
    <source>
        <dbReference type="ARBA" id="ARBA00022837"/>
    </source>
</evidence>
<dbReference type="SUPFAM" id="SSF56024">
    <property type="entry name" value="Phospholipase D/nuclease"/>
    <property type="match status" value="2"/>
</dbReference>
<dbReference type="SMART" id="SM00155">
    <property type="entry name" value="PLDc"/>
    <property type="match status" value="2"/>
</dbReference>
<dbReference type="PIRSF" id="PIRSF036470">
    <property type="entry name" value="PLD_plant"/>
    <property type="match status" value="1"/>
</dbReference>
<evidence type="ECO:0000259" key="11">
    <source>
        <dbReference type="PROSITE" id="PS50004"/>
    </source>
</evidence>
<dbReference type="Gene3D" id="3.30.870.10">
    <property type="entry name" value="Endonuclease Chain A"/>
    <property type="match status" value="2"/>
</dbReference>
<sequence length="789" mass="89930">MFEKQIKLHIVIDKFEEKILKSGKGTSKLYATTDLENTRVGSTRVLGKKTPNPQWNESFHIYCAHKASNVVFTVKQDNHIGAEVIGRAYLPAGQLLSGKEVDQWLHLLDHKHKPLHDHSKIHVKLRFFDVSRESNWSKGIGSPDFSGVPYTFFAQRNDCRVTLYQDAHVPDKFAPKIALDGDKFYEPNRCWEDIFDAICNAKHLIYIAGWSVCTRIPLLRDSTRRKRNGDDINLGELLIKKAKEGVRVLMLVWDDRTSLKLLKRDGVMATHDEDTESYFENTGVHCVLCPRNPDSGQSIVKELEVSTMFTHHQKIVVVDSEIAGEISHKRRIVSFVGGIDLCDGRYDTPSHSIFRTLDTTHRHDFHQPNFHGASIDKGGPREPWHDIHSMLEGPIAWDVLFNFEQRWRKQGHKDVLLELRELGDAFIPPSPVTFSEEKETWNVQLFQSIDGGAAFGFPQSPHDATKAGLVSGKDHVFDRSIQNAYINAIRRAKNFIYIENQYFLGSSFGWCSNELKADEVGALHLIPKELSLKIVSKIEAGERFTVYVVIPMWPEGIPESGSVQAILKWQKMTMEMMYKDILQALQAKGLNVNPKDYLAFFCLGNREMKKQGEYQPPEKPEHGSDYSRAQNSRRFMIYVHAKMMIVDDEYIIIGSANINQRSMDGGRDTEIAIGACQPHHLSTTELARGHIHGHRLALWYEHMGMLDETFLKPESIECVRKVNRIAENNWDLYSCETLDDDLPGHLLSYPIRVTENGEVTTLQNTECFPDTEARVLGSKSEILPPILTT</sequence>
<keyword evidence="7 10" id="KW-0106">Calcium</keyword>
<protein>
    <recommendedName>
        <fullName evidence="10">Phospholipase D</fullName>
        <ecNumber evidence="10">3.1.4.4</ecNumber>
    </recommendedName>
</protein>
<keyword evidence="5" id="KW-0677">Repeat</keyword>
<evidence type="ECO:0000256" key="5">
    <source>
        <dbReference type="ARBA" id="ARBA00022737"/>
    </source>
</evidence>
<evidence type="ECO:0000256" key="6">
    <source>
        <dbReference type="ARBA" id="ARBA00022801"/>
    </source>
</evidence>
<dbReference type="EMBL" id="BTGU01000076">
    <property type="protein sequence ID" value="GMN58196.1"/>
    <property type="molecule type" value="Genomic_DNA"/>
</dbReference>
<dbReference type="Pfam" id="PF00614">
    <property type="entry name" value="PLDc"/>
    <property type="match status" value="2"/>
</dbReference>
<comment type="function">
    <text evidence="10">Hydrolyzes glycerol-phospholipids at the terminal phosphodiesteric bond.</text>
</comment>
<dbReference type="Proteomes" id="UP001187192">
    <property type="component" value="Unassembled WGS sequence"/>
</dbReference>
<keyword evidence="14" id="KW-1185">Reference proteome</keyword>
<keyword evidence="9" id="KW-0443">Lipid metabolism</keyword>
<dbReference type="Pfam" id="PF12357">
    <property type="entry name" value="PLD_C"/>
    <property type="match status" value="1"/>
</dbReference>
<comment type="caution">
    <text evidence="13">The sequence shown here is derived from an EMBL/GenBank/DDBJ whole genome shotgun (WGS) entry which is preliminary data.</text>
</comment>
<evidence type="ECO:0000256" key="4">
    <source>
        <dbReference type="ARBA" id="ARBA00022723"/>
    </source>
</evidence>
<dbReference type="Pfam" id="PF00168">
    <property type="entry name" value="C2"/>
    <property type="match status" value="1"/>
</dbReference>
<dbReference type="FunFam" id="3.30.870.10:FF:000025">
    <property type="entry name" value="Phospholipase D delta"/>
    <property type="match status" value="1"/>
</dbReference>
<name>A0AA88DMR2_FICCA</name>
<evidence type="ECO:0000256" key="8">
    <source>
        <dbReference type="ARBA" id="ARBA00022963"/>
    </source>
</evidence>
<keyword evidence="6 10" id="KW-0378">Hydrolase</keyword>
<evidence type="ECO:0000256" key="1">
    <source>
        <dbReference type="ARBA" id="ARBA00000798"/>
    </source>
</evidence>
<evidence type="ECO:0000259" key="12">
    <source>
        <dbReference type="PROSITE" id="PS50035"/>
    </source>
</evidence>
<proteinExistence type="inferred from homology"/>
<dbReference type="GO" id="GO:0005886">
    <property type="term" value="C:plasma membrane"/>
    <property type="evidence" value="ECO:0007669"/>
    <property type="project" value="TreeGrafter"/>
</dbReference>
<dbReference type="InterPro" id="IPR011402">
    <property type="entry name" value="PLipase_D_pln"/>
</dbReference>
<evidence type="ECO:0000256" key="9">
    <source>
        <dbReference type="ARBA" id="ARBA00023098"/>
    </source>
</evidence>
<dbReference type="AlphaFoldDB" id="A0AA88DMR2"/>
<dbReference type="GO" id="GO:0009395">
    <property type="term" value="P:phospholipid catabolic process"/>
    <property type="evidence" value="ECO:0007669"/>
    <property type="project" value="TreeGrafter"/>
</dbReference>
<comment type="cofactor">
    <cofactor evidence="2 10">
        <name>Ca(2+)</name>
        <dbReference type="ChEBI" id="CHEBI:29108"/>
    </cofactor>
</comment>
<dbReference type="GO" id="GO:0004630">
    <property type="term" value="F:phospholipase D activity"/>
    <property type="evidence" value="ECO:0007669"/>
    <property type="project" value="UniProtKB-EC"/>
</dbReference>
<keyword evidence="4" id="KW-0479">Metal-binding</keyword>